<dbReference type="SUPFAM" id="SSF52777">
    <property type="entry name" value="CoA-dependent acyltransferases"/>
    <property type="match status" value="2"/>
</dbReference>
<dbReference type="InterPro" id="IPR006162">
    <property type="entry name" value="Ppantetheine_attach_site"/>
</dbReference>
<feature type="domain" description="Carrier" evidence="5">
    <location>
        <begin position="943"/>
        <end position="1018"/>
    </location>
</feature>
<dbReference type="Pfam" id="PF00668">
    <property type="entry name" value="Condensation"/>
    <property type="match status" value="1"/>
</dbReference>
<dbReference type="PANTHER" id="PTHR45527:SF1">
    <property type="entry name" value="FATTY ACID SYNTHASE"/>
    <property type="match status" value="1"/>
</dbReference>
<evidence type="ECO:0000259" key="5">
    <source>
        <dbReference type="PROSITE" id="PS50075"/>
    </source>
</evidence>
<keyword evidence="7" id="KW-1185">Reference proteome</keyword>
<dbReference type="SUPFAM" id="SSF56801">
    <property type="entry name" value="Acetyl-CoA synthetase-like"/>
    <property type="match status" value="1"/>
</dbReference>
<dbReference type="SMART" id="SM00823">
    <property type="entry name" value="PKS_PP"/>
    <property type="match status" value="1"/>
</dbReference>
<proteinExistence type="predicted"/>
<dbReference type="Pfam" id="PF00501">
    <property type="entry name" value="AMP-binding"/>
    <property type="match status" value="1"/>
</dbReference>
<dbReference type="Pfam" id="PF13193">
    <property type="entry name" value="AMP-binding_C"/>
    <property type="match status" value="1"/>
</dbReference>
<dbReference type="CDD" id="cd05930">
    <property type="entry name" value="A_NRPS"/>
    <property type="match status" value="1"/>
</dbReference>
<dbReference type="PROSITE" id="PS50075">
    <property type="entry name" value="CARRIER"/>
    <property type="match status" value="1"/>
</dbReference>
<dbReference type="PROSITE" id="PS00455">
    <property type="entry name" value="AMP_BINDING"/>
    <property type="match status" value="1"/>
</dbReference>
<dbReference type="InterPro" id="IPR001242">
    <property type="entry name" value="Condensation_dom"/>
</dbReference>
<sequence>MSVDLDHRQTRGSAAATRQEPRTLPGWSPAAASEGTVARAVRLARAVPVEDVDHALHLLMGRHPALRADGDLPAVRARAEDAETEEAALESAEAHAGATWDLTAGPLLRGCRIRIGRDATLLTLAAPRAVCDESSMTVLWHEFRTLCAGGALPEASAPDPRRAPLTTDSSERQRVYWNSRLDTGLPVPRFGIESPQRTGGPGGRGGVAFTVPADVRVAVEELARRSATAADSVLLAAFLATLHRYVREEQILVGVPVESRAVPAGSGAVGNFVNTVPLLVAIERGLRFGELLELAHTTLEEARRRADLPLTEILAGGGGSEASPLRVQFVPPGPAPERTAGGARHGDTGARELPLRVTSAAAGVSFRLAHADGTWTGVLEYDTAEAGAGAARGWAESFTTLLAHAAACPDAGLDALEMLQADRLEHAVAAINSGFETYEGLRPVHAAFEEIARSRPELTAVESGSGSVGYGELDRRANLLAHRLIAQGLGPERTAGVLVERSVDLIVALLAVWKTGAAMVPLDPRMPDKRVSFIAGDARLTTIVTQERYRTRLAGQQVPLVTVPTEGGADAPADPGVRMENTAYVYYTSGSTGQPKGVVLDHRTAAVRLEWLGRRYGLAAGDRVVHKTPLIFDVAVWEIVGPLSAGATLLLAEPDAESDVAHLSELLTTENTVFTHFVPSMLDAYLRHAPAAEYPSLRWVQLSGEAVSARLLEQFAGHFSAECHNLYGQTETSEVAAWEGQAVEGDGSVPLGRQIGVYRLFVLDEALRPVPPGVTGELCVAGVGGLARGYLGRPGTTADRFVPHPHPVTPGERLYRTGDLASFDEDGLLMYRGRADEQTKIRGCRVETGEVEAVLSQGGADCAVVARPDEEGAAELVAYVVGDRSTVETLAAHAQEYLPGYMLPSVYVALDALPLGASGKLDRRGLPAPTADDRAARRTVSEPPLTALEEQIAELWQIVLRIDRPGRDDNFFTVGGNSLKSLQILNRINAAFHIKFTVRDFFAGPTISRMAATVNRLLREMIAAMSEDDAAVLLAELKETQAR</sequence>
<evidence type="ECO:0000256" key="3">
    <source>
        <dbReference type="ARBA" id="ARBA00022553"/>
    </source>
</evidence>
<dbReference type="PROSITE" id="PS00012">
    <property type="entry name" value="PHOSPHOPANTETHEINE"/>
    <property type="match status" value="1"/>
</dbReference>
<gene>
    <name evidence="6" type="ORF">JOF59_006468</name>
</gene>
<dbReference type="Gene3D" id="3.40.50.12780">
    <property type="entry name" value="N-terminal domain of ligase-like"/>
    <property type="match status" value="1"/>
</dbReference>
<dbReference type="Gene3D" id="1.10.1200.10">
    <property type="entry name" value="ACP-like"/>
    <property type="match status" value="1"/>
</dbReference>
<evidence type="ECO:0000256" key="4">
    <source>
        <dbReference type="SAM" id="MobiDB-lite"/>
    </source>
</evidence>
<dbReference type="PANTHER" id="PTHR45527">
    <property type="entry name" value="NONRIBOSOMAL PEPTIDE SYNTHETASE"/>
    <property type="match status" value="1"/>
</dbReference>
<dbReference type="InterPro" id="IPR036736">
    <property type="entry name" value="ACP-like_sf"/>
</dbReference>
<dbReference type="InterPro" id="IPR025110">
    <property type="entry name" value="AMP-bd_C"/>
</dbReference>
<name>A0ABS4VJ73_9ACTN</name>
<dbReference type="InterPro" id="IPR042099">
    <property type="entry name" value="ANL_N_sf"/>
</dbReference>
<feature type="region of interest" description="Disordered" evidence="4">
    <location>
        <begin position="1"/>
        <end position="31"/>
    </location>
</feature>
<dbReference type="Gene3D" id="3.30.559.10">
    <property type="entry name" value="Chloramphenicol acetyltransferase-like domain"/>
    <property type="match status" value="1"/>
</dbReference>
<dbReference type="NCBIfam" id="TIGR01733">
    <property type="entry name" value="AA-adenyl-dom"/>
    <property type="match status" value="1"/>
</dbReference>
<dbReference type="InterPro" id="IPR020845">
    <property type="entry name" value="AMP-binding_CS"/>
</dbReference>
<keyword evidence="2" id="KW-0596">Phosphopantetheine</keyword>
<evidence type="ECO:0000313" key="6">
    <source>
        <dbReference type="EMBL" id="MBP2363976.1"/>
    </source>
</evidence>
<dbReference type="Gene3D" id="3.30.300.30">
    <property type="match status" value="1"/>
</dbReference>
<dbReference type="InterPro" id="IPR045851">
    <property type="entry name" value="AMP-bd_C_sf"/>
</dbReference>
<dbReference type="RefSeq" id="WP_209471685.1">
    <property type="nucleotide sequence ID" value="NZ_BMWJ01000007.1"/>
</dbReference>
<dbReference type="Proteomes" id="UP001519311">
    <property type="component" value="Unassembled WGS sequence"/>
</dbReference>
<dbReference type="Pfam" id="PF00550">
    <property type="entry name" value="PP-binding"/>
    <property type="match status" value="1"/>
</dbReference>
<dbReference type="InterPro" id="IPR023213">
    <property type="entry name" value="CAT-like_dom_sf"/>
</dbReference>
<dbReference type="InterPro" id="IPR009081">
    <property type="entry name" value="PP-bd_ACP"/>
</dbReference>
<keyword evidence="3" id="KW-0597">Phosphoprotein</keyword>
<dbReference type="InterPro" id="IPR010071">
    <property type="entry name" value="AA_adenyl_dom"/>
</dbReference>
<dbReference type="SUPFAM" id="SSF47336">
    <property type="entry name" value="ACP-like"/>
    <property type="match status" value="1"/>
</dbReference>
<reference evidence="6 7" key="1">
    <citation type="submission" date="2021-03" db="EMBL/GenBank/DDBJ databases">
        <title>Sequencing the genomes of 1000 actinobacteria strains.</title>
        <authorList>
            <person name="Klenk H.-P."/>
        </authorList>
    </citation>
    <scope>NUCLEOTIDE SEQUENCE [LARGE SCALE GENOMIC DNA]</scope>
    <source>
        <strain evidence="6 7">DSM 40843</strain>
    </source>
</reference>
<evidence type="ECO:0000256" key="2">
    <source>
        <dbReference type="ARBA" id="ARBA00022450"/>
    </source>
</evidence>
<organism evidence="6 7">
    <name type="scientific">Streptomyces clavifer</name>
    <dbReference type="NCBI Taxonomy" id="68188"/>
    <lineage>
        <taxon>Bacteria</taxon>
        <taxon>Bacillati</taxon>
        <taxon>Actinomycetota</taxon>
        <taxon>Actinomycetes</taxon>
        <taxon>Kitasatosporales</taxon>
        <taxon>Streptomycetaceae</taxon>
        <taxon>Streptomyces</taxon>
    </lineage>
</organism>
<protein>
    <submittedName>
        <fullName evidence="6">Amino acid adenylation domain-containing protein</fullName>
    </submittedName>
</protein>
<accession>A0ABS4VJ73</accession>
<comment type="cofactor">
    <cofactor evidence="1">
        <name>pantetheine 4'-phosphate</name>
        <dbReference type="ChEBI" id="CHEBI:47942"/>
    </cofactor>
</comment>
<feature type="region of interest" description="Disordered" evidence="4">
    <location>
        <begin position="151"/>
        <end position="170"/>
    </location>
</feature>
<comment type="caution">
    <text evidence="6">The sequence shown here is derived from an EMBL/GenBank/DDBJ whole genome shotgun (WGS) entry which is preliminary data.</text>
</comment>
<dbReference type="InterPro" id="IPR000873">
    <property type="entry name" value="AMP-dep_synth/lig_dom"/>
</dbReference>
<evidence type="ECO:0000256" key="1">
    <source>
        <dbReference type="ARBA" id="ARBA00001957"/>
    </source>
</evidence>
<dbReference type="Gene3D" id="3.30.559.30">
    <property type="entry name" value="Nonribosomal peptide synthetase, condensation domain"/>
    <property type="match status" value="1"/>
</dbReference>
<dbReference type="InterPro" id="IPR020806">
    <property type="entry name" value="PKS_PP-bd"/>
</dbReference>
<evidence type="ECO:0000313" key="7">
    <source>
        <dbReference type="Proteomes" id="UP001519311"/>
    </source>
</evidence>
<dbReference type="EMBL" id="JAGINS010000002">
    <property type="protein sequence ID" value="MBP2363976.1"/>
    <property type="molecule type" value="Genomic_DNA"/>
</dbReference>